<evidence type="ECO:0000313" key="1">
    <source>
        <dbReference type="EMBL" id="CDQ03473.1"/>
    </source>
</evidence>
<dbReference type="RefSeq" id="XP_042930931.1">
    <property type="nucleotide sequence ID" value="XM_043074997.1"/>
</dbReference>
<organism evidence="1">
    <name type="scientific">Brugia malayi</name>
    <name type="common">Filarial nematode worm</name>
    <dbReference type="NCBI Taxonomy" id="6279"/>
    <lineage>
        <taxon>Eukaryota</taxon>
        <taxon>Metazoa</taxon>
        <taxon>Ecdysozoa</taxon>
        <taxon>Nematoda</taxon>
        <taxon>Chromadorea</taxon>
        <taxon>Rhabditida</taxon>
        <taxon>Spirurina</taxon>
        <taxon>Spiruromorpha</taxon>
        <taxon>Filarioidea</taxon>
        <taxon>Onchocercidae</taxon>
        <taxon>Brugia</taxon>
    </lineage>
</organism>
<proteinExistence type="predicted"/>
<evidence type="ECO:0000313" key="5">
    <source>
        <dbReference type="WormBase" id="Bm1180"/>
    </source>
</evidence>
<reference evidence="2" key="3">
    <citation type="submission" date="2019-04" db="EMBL/GenBank/DDBJ databases">
        <authorList>
            <person name="Howe K."/>
            <person name="Paulini M."/>
            <person name="Williams G."/>
        </authorList>
    </citation>
    <scope>NUCLEOTIDE SEQUENCE [LARGE SCALE GENOMIC DNA]</scope>
    <source>
        <strain evidence="2">FR3</strain>
    </source>
</reference>
<reference evidence="1 3" key="1">
    <citation type="journal article" date="2007" name="Science">
        <title>Draft genome of the filarial nematode parasite Brugia malayi.</title>
        <authorList>
            <person name="Ghedin E."/>
            <person name="Wang S."/>
            <person name="Spiro D."/>
            <person name="Caler E."/>
            <person name="Zhao Q."/>
            <person name="Crabtree J."/>
            <person name="Allen J.E."/>
            <person name="Delcher A.L."/>
            <person name="Guiliano D.B."/>
            <person name="Miranda-Saavedra D."/>
            <person name="Angiuoli S.V."/>
            <person name="Creasy T."/>
            <person name="Amedeo P."/>
            <person name="Haas B."/>
            <person name="El-Sayed N.M."/>
            <person name="Wortman J.R."/>
            <person name="Feldblyum T."/>
            <person name="Tallon L."/>
            <person name="Schatz M."/>
            <person name="Shumway M."/>
            <person name="Koo H."/>
            <person name="Salzberg S.L."/>
            <person name="Schobel S."/>
            <person name="Pertea M."/>
            <person name="Pop M."/>
            <person name="White O."/>
            <person name="Barton G.J."/>
            <person name="Carlow C.K."/>
            <person name="Crawford M.J."/>
            <person name="Daub J."/>
            <person name="Dimmic M.W."/>
            <person name="Estes C.F."/>
            <person name="Foster J.M."/>
            <person name="Ganatra M."/>
            <person name="Gregory W.F."/>
            <person name="Johnson N.M."/>
            <person name="Jin J."/>
            <person name="Komuniecki R."/>
            <person name="Korf I."/>
            <person name="Kumar S."/>
            <person name="Laney S."/>
            <person name="Li B.W."/>
            <person name="Li W."/>
            <person name="Lindblom T.H."/>
            <person name="Lustigman S."/>
            <person name="Ma D."/>
            <person name="Maina C.V."/>
            <person name="Martin D.M."/>
            <person name="McCarter J.P."/>
            <person name="McReynolds L."/>
            <person name="Mitreva M."/>
            <person name="Nutman T.B."/>
            <person name="Parkinson J."/>
            <person name="Peregrin-Alvarez J.M."/>
            <person name="Poole C."/>
            <person name="Ren Q."/>
            <person name="Saunders L."/>
            <person name="Sluder A.E."/>
            <person name="Smith K."/>
            <person name="Stanke M."/>
            <person name="Unnasch T.R."/>
            <person name="Ware J."/>
            <person name="Wei A.D."/>
            <person name="Weil G."/>
            <person name="Williams D.J."/>
            <person name="Zhang Y."/>
            <person name="Williams S.A."/>
            <person name="Fraser-Liggett C."/>
            <person name="Slatko B."/>
            <person name="Blaxter M.L."/>
            <person name="Scott A.L."/>
        </authorList>
    </citation>
    <scope>NUCLEOTIDE SEQUENCE</scope>
    <source>
        <strain evidence="1 3">FR3</strain>
    </source>
</reference>
<dbReference type="AlphaFoldDB" id="A0A0K0ISR6"/>
<dbReference type="WBParaSite" id="Bm1180.1">
    <property type="protein sequence ID" value="Bm1180.1"/>
    <property type="gene ID" value="WBGene00221441"/>
</dbReference>
<protein>
    <submittedName>
        <fullName evidence="1 4">Bm1180</fullName>
    </submittedName>
</protein>
<dbReference type="Proteomes" id="UP000006672">
    <property type="component" value="Unassembled WGS sequence"/>
</dbReference>
<sequence length="62" mass="7059">MGKNPMAVVLVCSHSFLSGYNRKTEYHCNLCKKLTREMSTGSRQKRMITVGEELSLTDDLYS</sequence>
<accession>A0A0K0ISR6</accession>
<dbReference type="EMBL" id="LN856769">
    <property type="protein sequence ID" value="CDQ03473.1"/>
    <property type="molecule type" value="Genomic_DNA"/>
</dbReference>
<reference evidence="4" key="4">
    <citation type="submission" date="2019-12" db="UniProtKB">
        <authorList>
            <consortium name="WormBaseParasite"/>
        </authorList>
    </citation>
    <scope>IDENTIFICATION</scope>
</reference>
<dbReference type="KEGG" id="bmy:BM_BM1180"/>
<dbReference type="EMBL" id="CAAKNF010000196">
    <property type="protein sequence ID" value="VIO88509.1"/>
    <property type="molecule type" value="Genomic_DNA"/>
</dbReference>
<evidence type="ECO:0000313" key="3">
    <source>
        <dbReference type="Proteomes" id="UP000006672"/>
    </source>
</evidence>
<dbReference type="CTD" id="66057641"/>
<keyword evidence="3" id="KW-1185">Reference proteome</keyword>
<name>A0A0K0ISR6_BRUMA</name>
<dbReference type="WormBase" id="Bm1180">
    <property type="protein sequence ID" value="BM27610"/>
    <property type="gene ID" value="WBGene00221441"/>
</dbReference>
<accession>A0A4E9EX44</accession>
<evidence type="ECO:0000313" key="4">
    <source>
        <dbReference type="WBParaSite" id="Bm1180.1"/>
    </source>
</evidence>
<gene>
    <name evidence="1 4 5" type="ORF">Bm1180</name>
    <name evidence="2" type="ORF">BM_BM1180</name>
    <name evidence="1" type="ORF">BM_Bm1180</name>
</gene>
<reference evidence="1" key="2">
    <citation type="submission" date="2012-12" db="EMBL/GenBank/DDBJ databases">
        <authorList>
            <person name="Gao Y.W."/>
            <person name="Fan S.T."/>
            <person name="Sun H.T."/>
            <person name="Wang Z."/>
            <person name="Gao X.L."/>
            <person name="Li Y.G."/>
            <person name="Wang T.C."/>
            <person name="Zhang K."/>
            <person name="Xu W.W."/>
            <person name="Yu Z.J."/>
            <person name="Xia X.Z."/>
        </authorList>
    </citation>
    <scope>NUCLEOTIDE SEQUENCE</scope>
    <source>
        <strain evidence="1">FR3</strain>
    </source>
</reference>
<evidence type="ECO:0000313" key="2">
    <source>
        <dbReference type="EMBL" id="VIO88509.1"/>
    </source>
</evidence>
<dbReference type="GeneID" id="66057641"/>